<dbReference type="Pfam" id="PF14534">
    <property type="entry name" value="DUF4440"/>
    <property type="match status" value="1"/>
</dbReference>
<sequence>MADIASVIETHEHQIWRAWIQRDVKAMKKLTSRNMMMVVGAGRAQLLDRASWVQASTAGFTCSGYRLRDILVRKHGSSVWFTATAELEMELDGEPWKGDFWLTDLWQRSTVTRKWALSERSISRTVVDERVPKAIRQLQLWR</sequence>
<evidence type="ECO:0000313" key="2">
    <source>
        <dbReference type="EMBL" id="MCM8557046.1"/>
    </source>
</evidence>
<dbReference type="SUPFAM" id="SSF54427">
    <property type="entry name" value="NTF2-like"/>
    <property type="match status" value="1"/>
</dbReference>
<dbReference type="InterPro" id="IPR027843">
    <property type="entry name" value="DUF4440"/>
</dbReference>
<dbReference type="InterPro" id="IPR032710">
    <property type="entry name" value="NTF2-like_dom_sf"/>
</dbReference>
<dbReference type="Proteomes" id="UP001155128">
    <property type="component" value="Unassembled WGS sequence"/>
</dbReference>
<dbReference type="AlphaFoldDB" id="A0A9X2EGN4"/>
<keyword evidence="3" id="KW-1185">Reference proteome</keyword>
<evidence type="ECO:0000313" key="3">
    <source>
        <dbReference type="Proteomes" id="UP001155128"/>
    </source>
</evidence>
<dbReference type="RefSeq" id="WP_252112767.1">
    <property type="nucleotide sequence ID" value="NZ_JAMSHT010000001.1"/>
</dbReference>
<proteinExistence type="predicted"/>
<dbReference type="Gene3D" id="3.10.450.50">
    <property type="match status" value="1"/>
</dbReference>
<evidence type="ECO:0000259" key="1">
    <source>
        <dbReference type="Pfam" id="PF14534"/>
    </source>
</evidence>
<comment type="caution">
    <text evidence="2">The sequence shown here is derived from an EMBL/GenBank/DDBJ whole genome shotgun (WGS) entry which is preliminary data.</text>
</comment>
<reference evidence="2" key="1">
    <citation type="submission" date="2022-06" db="EMBL/GenBank/DDBJ databases">
        <title>Sphingomicrobium sedimins sp. nov., a marine bacterium isolated from tidal flat.</title>
        <authorList>
            <person name="Kim C.-H."/>
            <person name="Yoo Y."/>
            <person name="Kim J.-J."/>
        </authorList>
    </citation>
    <scope>NUCLEOTIDE SEQUENCE</scope>
    <source>
        <strain evidence="2">GRR-S6-50</strain>
    </source>
</reference>
<feature type="domain" description="DUF4440" evidence="1">
    <location>
        <begin position="8"/>
        <end position="115"/>
    </location>
</feature>
<dbReference type="EMBL" id="JAMSHT010000001">
    <property type="protein sequence ID" value="MCM8557046.1"/>
    <property type="molecule type" value="Genomic_DNA"/>
</dbReference>
<protein>
    <submittedName>
        <fullName evidence="2">Nuclear transport factor 2 family protein</fullName>
    </submittedName>
</protein>
<gene>
    <name evidence="2" type="ORF">NDO55_04335</name>
</gene>
<organism evidence="2 3">
    <name type="scientific">Sphingomicrobium sediminis</name>
    <dbReference type="NCBI Taxonomy" id="2950949"/>
    <lineage>
        <taxon>Bacteria</taxon>
        <taxon>Pseudomonadati</taxon>
        <taxon>Pseudomonadota</taxon>
        <taxon>Alphaproteobacteria</taxon>
        <taxon>Sphingomonadales</taxon>
        <taxon>Sphingomonadaceae</taxon>
        <taxon>Sphingomicrobium</taxon>
    </lineage>
</organism>
<name>A0A9X2EGN4_9SPHN</name>
<accession>A0A9X2EGN4</accession>